<dbReference type="EMBL" id="SRLA01000001">
    <property type="protein sequence ID" value="TGE10246.1"/>
    <property type="molecule type" value="Genomic_DNA"/>
</dbReference>
<dbReference type="AlphaFoldDB" id="A0A4Z0PC66"/>
<protein>
    <submittedName>
        <fullName evidence="1">DUF4249 domain-containing protein</fullName>
    </submittedName>
</protein>
<reference evidence="1 2" key="1">
    <citation type="submission" date="2019-04" db="EMBL/GenBank/DDBJ databases">
        <authorList>
            <person name="Feng G."/>
            <person name="Zhang J."/>
            <person name="Zhu H."/>
        </authorList>
    </citation>
    <scope>NUCLEOTIDE SEQUENCE [LARGE SCALE GENOMIC DNA]</scope>
    <source>
        <strain evidence="1 2">92R-1</strain>
    </source>
</reference>
<gene>
    <name evidence="1" type="ORF">EU556_05350</name>
</gene>
<dbReference type="OrthoDB" id="1062680at2"/>
<evidence type="ECO:0000313" key="1">
    <source>
        <dbReference type="EMBL" id="TGE10246.1"/>
    </source>
</evidence>
<dbReference type="RefSeq" id="WP_135431749.1">
    <property type="nucleotide sequence ID" value="NZ_SRLA01000001.1"/>
</dbReference>
<sequence>MNSLPVSSRQFVLWICLLVATGCIEPFEPKIAASDSGYLVVDGAINSHGKSLIKLSHAVNLNQQTTAPVESKAKVYIEQKNGGRYPLVEGPLGTYQSAALAISAGQLVRLHFTTVGGKEYASEYTPVNATPEIDSVSWRTEAQGLQLYVNTHDQVSERPYYRWSYDETWEFTSMVPSLLEFEPAADKNMPGKMIFRVKDIYHCWASENSTAIKLGTTVKLGQNVISQQPLTLLPSNSVKLRYKYSILVRQYALSAEEYSYWEALRKNTENIGTLFDPLPTQLTGNVHNVADASEPVIGFVGAQSVSEKRIFIRREQLPNNWNMLSGYEMCSPDTVPHLGDLHPTGDRELLTFFFSTGIPIPIKTFKLRPRSDTTYYVYSTSDCLDCRKRGTDTRPSFWQ</sequence>
<organism evidence="1 2">
    <name type="scientific">Hymenobacter fodinae</name>
    <dbReference type="NCBI Taxonomy" id="2510796"/>
    <lineage>
        <taxon>Bacteria</taxon>
        <taxon>Pseudomonadati</taxon>
        <taxon>Bacteroidota</taxon>
        <taxon>Cytophagia</taxon>
        <taxon>Cytophagales</taxon>
        <taxon>Hymenobacteraceae</taxon>
        <taxon>Hymenobacter</taxon>
    </lineage>
</organism>
<proteinExistence type="predicted"/>
<name>A0A4Z0PC66_9BACT</name>
<dbReference type="Pfam" id="PF14054">
    <property type="entry name" value="DUF4249"/>
    <property type="match status" value="1"/>
</dbReference>
<dbReference type="InterPro" id="IPR025345">
    <property type="entry name" value="DUF4249"/>
</dbReference>
<comment type="caution">
    <text evidence="1">The sequence shown here is derived from an EMBL/GenBank/DDBJ whole genome shotgun (WGS) entry which is preliminary data.</text>
</comment>
<dbReference type="Proteomes" id="UP000298337">
    <property type="component" value="Unassembled WGS sequence"/>
</dbReference>
<evidence type="ECO:0000313" key="2">
    <source>
        <dbReference type="Proteomes" id="UP000298337"/>
    </source>
</evidence>
<keyword evidence="2" id="KW-1185">Reference proteome</keyword>
<accession>A0A4Z0PC66</accession>